<dbReference type="Proteomes" id="UP000001064">
    <property type="component" value="Unassembled WGS sequence"/>
</dbReference>
<dbReference type="SMART" id="SM00702">
    <property type="entry name" value="P4Hc"/>
    <property type="match status" value="1"/>
</dbReference>
<dbReference type="VEuPathDB" id="AmoebaDB:DICPUDRAFT_158630"/>
<proteinExistence type="predicted"/>
<protein>
    <recommendedName>
        <fullName evidence="6">Fe2OG dioxygenase domain-containing protein</fullName>
    </recommendedName>
</protein>
<dbReference type="GO" id="GO:0031418">
    <property type="term" value="F:L-ascorbic acid binding"/>
    <property type="evidence" value="ECO:0007669"/>
    <property type="project" value="InterPro"/>
</dbReference>
<dbReference type="InParanoid" id="F1A237"/>
<evidence type="ECO:0000256" key="3">
    <source>
        <dbReference type="ARBA" id="ARBA00022964"/>
    </source>
</evidence>
<sequence length="220" mass="25094">MISSKATPLTEFKLSNKDFKESSLTVQPIVGVEDGIVIKNLLNEEECHLIDKKLFIENDNKEYIKHGLRIHKNSKEFADTLFERINKYCVKELTKKSPTNPDSFDQWQLKTVSDKFRFIRYNVGEEFPNHVDGEARPSSDQMSFFSLLVFTNEGGGKDFTGGEFRFFKKDSNLQLVEIASVKPEKGLAIVFPHGVIHDSVTISNGTKHSIRTDVVYSLKK</sequence>
<dbReference type="PROSITE" id="PS51471">
    <property type="entry name" value="FE2OG_OXY"/>
    <property type="match status" value="1"/>
</dbReference>
<feature type="domain" description="Fe2OG dioxygenase" evidence="6">
    <location>
        <begin position="112"/>
        <end position="216"/>
    </location>
</feature>
<dbReference type="PANTHER" id="PTHR10869:SF203">
    <property type="entry name" value="PROLYL 4-HYDROXYLASE ALPHA SUBUNIT FE(2+) 2OG DIOXYGENASE DOMAIN-CONTAINING PROTEIN"/>
    <property type="match status" value="1"/>
</dbReference>
<dbReference type="InterPro" id="IPR006620">
    <property type="entry name" value="Pro_4_hyd_alph"/>
</dbReference>
<evidence type="ECO:0000256" key="1">
    <source>
        <dbReference type="ARBA" id="ARBA00001961"/>
    </source>
</evidence>
<reference evidence="8" key="1">
    <citation type="journal article" date="2011" name="Genome Biol.">
        <title>Comparative genomics of the social amoebae Dictyostelium discoideum and Dictyostelium purpureum.</title>
        <authorList>
            <consortium name="US DOE Joint Genome Institute (JGI-PGF)"/>
            <person name="Sucgang R."/>
            <person name="Kuo A."/>
            <person name="Tian X."/>
            <person name="Salerno W."/>
            <person name="Parikh A."/>
            <person name="Feasley C.L."/>
            <person name="Dalin E."/>
            <person name="Tu H."/>
            <person name="Huang E."/>
            <person name="Barry K."/>
            <person name="Lindquist E."/>
            <person name="Shapiro H."/>
            <person name="Bruce D."/>
            <person name="Schmutz J."/>
            <person name="Salamov A."/>
            <person name="Fey P."/>
            <person name="Gaudet P."/>
            <person name="Anjard C."/>
            <person name="Babu M.M."/>
            <person name="Basu S."/>
            <person name="Bushmanova Y."/>
            <person name="van der Wel H."/>
            <person name="Katoh-Kurasawa M."/>
            <person name="Dinh C."/>
            <person name="Coutinho P.M."/>
            <person name="Saito T."/>
            <person name="Elias M."/>
            <person name="Schaap P."/>
            <person name="Kay R.R."/>
            <person name="Henrissat B."/>
            <person name="Eichinger L."/>
            <person name="Rivero F."/>
            <person name="Putnam N.H."/>
            <person name="West C.M."/>
            <person name="Loomis W.F."/>
            <person name="Chisholm R.L."/>
            <person name="Shaulsky G."/>
            <person name="Strassmann J.E."/>
            <person name="Queller D.C."/>
            <person name="Kuspa A."/>
            <person name="Grigoriev I.V."/>
        </authorList>
    </citation>
    <scope>NUCLEOTIDE SEQUENCE [LARGE SCALE GENOMIC DNA]</scope>
    <source>
        <strain evidence="8">QSDP1</strain>
    </source>
</reference>
<keyword evidence="2" id="KW-0479">Metal-binding</keyword>
<dbReference type="OMA" id="RHRFIRY"/>
<keyword evidence="3" id="KW-0223">Dioxygenase</keyword>
<evidence type="ECO:0000313" key="8">
    <source>
        <dbReference type="Proteomes" id="UP000001064"/>
    </source>
</evidence>
<dbReference type="eggNOG" id="ENOG502RH5Q">
    <property type="taxonomic scope" value="Eukaryota"/>
</dbReference>
<evidence type="ECO:0000256" key="4">
    <source>
        <dbReference type="ARBA" id="ARBA00023002"/>
    </source>
</evidence>
<dbReference type="KEGG" id="dpp:DICPUDRAFT_158630"/>
<dbReference type="EMBL" id="GL871396">
    <property type="protein sequence ID" value="EGC29741.1"/>
    <property type="molecule type" value="Genomic_DNA"/>
</dbReference>
<dbReference type="FunCoup" id="F1A237">
    <property type="interactions" value="3"/>
</dbReference>
<organism evidence="7 8">
    <name type="scientific">Dictyostelium purpureum</name>
    <name type="common">Slime mold</name>
    <dbReference type="NCBI Taxonomy" id="5786"/>
    <lineage>
        <taxon>Eukaryota</taxon>
        <taxon>Amoebozoa</taxon>
        <taxon>Evosea</taxon>
        <taxon>Eumycetozoa</taxon>
        <taxon>Dictyostelia</taxon>
        <taxon>Dictyosteliales</taxon>
        <taxon>Dictyosteliaceae</taxon>
        <taxon>Dictyostelium</taxon>
    </lineage>
</organism>
<dbReference type="GO" id="GO:0005783">
    <property type="term" value="C:endoplasmic reticulum"/>
    <property type="evidence" value="ECO:0000318"/>
    <property type="project" value="GO_Central"/>
</dbReference>
<dbReference type="GO" id="GO:0005506">
    <property type="term" value="F:iron ion binding"/>
    <property type="evidence" value="ECO:0007669"/>
    <property type="project" value="InterPro"/>
</dbReference>
<dbReference type="Pfam" id="PF13640">
    <property type="entry name" value="2OG-FeII_Oxy_3"/>
    <property type="match status" value="1"/>
</dbReference>
<evidence type="ECO:0000259" key="6">
    <source>
        <dbReference type="PROSITE" id="PS51471"/>
    </source>
</evidence>
<dbReference type="InterPro" id="IPR005123">
    <property type="entry name" value="Oxoglu/Fe-dep_dioxygenase_dom"/>
</dbReference>
<comment type="cofactor">
    <cofactor evidence="1">
        <name>L-ascorbate</name>
        <dbReference type="ChEBI" id="CHEBI:38290"/>
    </cofactor>
</comment>
<keyword evidence="8" id="KW-1185">Reference proteome</keyword>
<dbReference type="OrthoDB" id="69177at2759"/>
<keyword evidence="5" id="KW-0408">Iron</keyword>
<dbReference type="PANTHER" id="PTHR10869">
    <property type="entry name" value="PROLYL 4-HYDROXYLASE ALPHA SUBUNIT"/>
    <property type="match status" value="1"/>
</dbReference>
<accession>F1A237</accession>
<dbReference type="AlphaFoldDB" id="F1A237"/>
<evidence type="ECO:0000256" key="5">
    <source>
        <dbReference type="ARBA" id="ARBA00023004"/>
    </source>
</evidence>
<dbReference type="GeneID" id="10505047"/>
<keyword evidence="4" id="KW-0560">Oxidoreductase</keyword>
<name>F1A237_DICPU</name>
<dbReference type="GO" id="GO:0004656">
    <property type="term" value="F:procollagen-proline 4-dioxygenase activity"/>
    <property type="evidence" value="ECO:0000318"/>
    <property type="project" value="GO_Central"/>
</dbReference>
<dbReference type="Gene3D" id="2.60.120.620">
    <property type="entry name" value="q2cbj1_9rhob like domain"/>
    <property type="match status" value="1"/>
</dbReference>
<evidence type="ECO:0000313" key="7">
    <source>
        <dbReference type="EMBL" id="EGC29741.1"/>
    </source>
</evidence>
<evidence type="ECO:0000256" key="2">
    <source>
        <dbReference type="ARBA" id="ARBA00022723"/>
    </source>
</evidence>
<dbReference type="FunFam" id="2.60.120.620:FF:000077">
    <property type="entry name" value="Uncharacterized protein"/>
    <property type="match status" value="1"/>
</dbReference>
<dbReference type="RefSeq" id="XP_003293734.1">
    <property type="nucleotide sequence ID" value="XM_003293686.1"/>
</dbReference>
<gene>
    <name evidence="7" type="ORF">DICPUDRAFT_158630</name>
</gene>
<dbReference type="InterPro" id="IPR044862">
    <property type="entry name" value="Pro_4_hyd_alph_FE2OG_OXY"/>
</dbReference>
<dbReference type="InterPro" id="IPR045054">
    <property type="entry name" value="P4HA-like"/>
</dbReference>